<dbReference type="InterPro" id="IPR019734">
    <property type="entry name" value="TPR_rpt"/>
</dbReference>
<evidence type="ECO:0000256" key="1">
    <source>
        <dbReference type="ARBA" id="ARBA00022737"/>
    </source>
</evidence>
<dbReference type="PANTHER" id="PTHR16193">
    <property type="entry name" value="TETRATRICOPEPTIDE REPEAT PROTEIN 27"/>
    <property type="match status" value="1"/>
</dbReference>
<dbReference type="OrthoDB" id="1936594at2759"/>
<evidence type="ECO:0000313" key="7">
    <source>
        <dbReference type="Proteomes" id="UP000078595"/>
    </source>
</evidence>
<dbReference type="Proteomes" id="UP000078595">
    <property type="component" value="Chromosome 4"/>
</dbReference>
<dbReference type="KEGG" id="kdj:28967169"/>
<dbReference type="PROSITE" id="PS50005">
    <property type="entry name" value="TPR"/>
    <property type="match status" value="2"/>
</dbReference>
<dbReference type="STRING" id="1296121.A0A1A6A6U6"/>
<proteinExistence type="predicted"/>
<dbReference type="SUPFAM" id="SSF48452">
    <property type="entry name" value="TPR-like"/>
    <property type="match status" value="1"/>
</dbReference>
<dbReference type="InterPro" id="IPR011990">
    <property type="entry name" value="TPR-like_helical_dom_sf"/>
</dbReference>
<dbReference type="EMBL" id="CP144533">
    <property type="protein sequence ID" value="WWC60871.1"/>
    <property type="molecule type" value="Genomic_DNA"/>
</dbReference>
<reference evidence="5" key="1">
    <citation type="submission" date="2013-07" db="EMBL/GenBank/DDBJ databases">
        <title>The Genome Sequence of Cryptococcus dejecticola CBS10117.</title>
        <authorList>
            <consortium name="The Broad Institute Genome Sequencing Platform"/>
            <person name="Cuomo C."/>
            <person name="Litvintseva A."/>
            <person name="Chen Y."/>
            <person name="Heitman J."/>
            <person name="Sun S."/>
            <person name="Springer D."/>
            <person name="Dromer F."/>
            <person name="Young S.K."/>
            <person name="Zeng Q."/>
            <person name="Gargeya S."/>
            <person name="Fitzgerald M."/>
            <person name="Abouelleil A."/>
            <person name="Alvarado L."/>
            <person name="Berlin A.M."/>
            <person name="Chapman S.B."/>
            <person name="Dewar J."/>
            <person name="Goldberg J."/>
            <person name="Griggs A."/>
            <person name="Gujja S."/>
            <person name="Hansen M."/>
            <person name="Howarth C."/>
            <person name="Imamovic A."/>
            <person name="Larimer J."/>
            <person name="McCowan C."/>
            <person name="Murphy C."/>
            <person name="Pearson M."/>
            <person name="Priest M."/>
            <person name="Roberts A."/>
            <person name="Saif S."/>
            <person name="Shea T."/>
            <person name="Sykes S."/>
            <person name="Wortman J."/>
            <person name="Nusbaum C."/>
            <person name="Birren B."/>
        </authorList>
    </citation>
    <scope>NUCLEOTIDE SEQUENCE [LARGE SCALE GENOMIC DNA]</scope>
    <source>
        <strain evidence="5">CBS 10117</strain>
    </source>
</reference>
<feature type="compositionally biased region" description="Low complexity" evidence="4">
    <location>
        <begin position="338"/>
        <end position="355"/>
    </location>
</feature>
<protein>
    <submittedName>
        <fullName evidence="5">TPR repeat-containing protein</fullName>
    </submittedName>
</protein>
<organism evidence="5">
    <name type="scientific">Kwoniella dejecticola CBS 10117</name>
    <dbReference type="NCBI Taxonomy" id="1296121"/>
    <lineage>
        <taxon>Eukaryota</taxon>
        <taxon>Fungi</taxon>
        <taxon>Dikarya</taxon>
        <taxon>Basidiomycota</taxon>
        <taxon>Agaricomycotina</taxon>
        <taxon>Tremellomycetes</taxon>
        <taxon>Tremellales</taxon>
        <taxon>Cryptococcaceae</taxon>
        <taxon>Kwoniella</taxon>
    </lineage>
</organism>
<accession>A0A1A6A6U6</accession>
<evidence type="ECO:0000313" key="6">
    <source>
        <dbReference type="EMBL" id="WWC60871.1"/>
    </source>
</evidence>
<sequence>MDSLEWSILRGQGSAAEAGPSRARELAGQLAEADFNAILTSTEAKSIFSGPQLLEGLNIPSSSSAPDAHGLEAESSPLIRLIVAVALLHSFVQANWTGPNLTFTPLDFLPSPSQPTAASASASSSSSTSNDELNALALPLLTLQGEPAYHLASQPVLFLLARRLFLSLATSTSDSVKILPIWLLRLHLVHLSLLDEAVSLPTESISAVQALLDDPTVVADQDLKATIELEIGLYHHAVGQEKLANQSFLAAARASELEFELTGALGKKTKYQVALLSQLVLLAESRKRQDEGETDTVESQFETVAEPGPKNGQSETKSTLPESIALNDDTLLEETEFTKVTSSSSSSPDKSTSKLSHLDPSNQPPLHPLDQALLLSLCLSQHNNSPSSGLTANQMMPFLSRVIAHPRNWSIHTTGLLLRSRLESTRSRTVERSTLQLQALIEQMPTSDSSPKERLQYFHQLPLSSKWDMERELAKRFLSIGVTRSALEIFDRLEMWEDSVGCLQRLDREEEAIKLVRDLIEGKKIESDTLTTMGKANLSEKRRNKLTEGRKSKLFCLLGDLSLSSEESVKDPVGAKKRAIEMYEQAWEVSNKTSSRAMRSLGALYVGGQAYEKAIECFKAALEINPLYARVWFTLGVCYSRLGRWTEAKDAYRRQVGVEEDDAEGWNNLAAVYLRIGEDDKKDGESAQPATTTATFENKHLAWRALLQGLRFAYSNWRMWQNYMIVSIDVGELSEAARAMTRVVEELSDKNPLMAVDFDVLDKLVDSVTRDDYSLLKEGKVVPKTSNEGFGLLPLVERLFDQTILPRISDSSRVWKSHARLLRWKDDSIGALEDYIKAYRWSIVFDESVERDKAKWLEAINEIEILVATMSQLGPKAKIQAQVEAEAEAAAEKEGGNGKKKVSDWKFQARGIVRTFMGRTKESFEYEKDWERLQELLDDLKKSD</sequence>
<feature type="compositionally biased region" description="Polar residues" evidence="4">
    <location>
        <begin position="311"/>
        <end position="321"/>
    </location>
</feature>
<dbReference type="VEuPathDB" id="FungiDB:I303_03470"/>
<dbReference type="Pfam" id="PF14559">
    <property type="entry name" value="TPR_19"/>
    <property type="match status" value="1"/>
</dbReference>
<evidence type="ECO:0000256" key="4">
    <source>
        <dbReference type="SAM" id="MobiDB-lite"/>
    </source>
</evidence>
<reference evidence="6" key="3">
    <citation type="submission" date="2024-02" db="EMBL/GenBank/DDBJ databases">
        <title>Comparative genomics of Cryptococcus and Kwoniella reveals pathogenesis evolution and contrasting modes of karyotype evolution via chromosome fusion or intercentromeric recombination.</title>
        <authorList>
            <person name="Coelho M.A."/>
            <person name="David-Palma M."/>
            <person name="Shea T."/>
            <person name="Bowers K."/>
            <person name="McGinley-Smith S."/>
            <person name="Mohammad A.W."/>
            <person name="Gnirke A."/>
            <person name="Yurkov A.M."/>
            <person name="Nowrousian M."/>
            <person name="Sun S."/>
            <person name="Cuomo C.A."/>
            <person name="Heitman J."/>
        </authorList>
    </citation>
    <scope>NUCLEOTIDE SEQUENCE</scope>
    <source>
        <strain evidence="6">CBS 10117</strain>
    </source>
</reference>
<name>A0A1A6A6U6_9TREE</name>
<dbReference type="PANTHER" id="PTHR16193:SF0">
    <property type="entry name" value="TETRATRICOPEPTIDE REPEAT PROTEIN 27"/>
    <property type="match status" value="1"/>
</dbReference>
<dbReference type="AlphaFoldDB" id="A0A1A6A6U6"/>
<keyword evidence="7" id="KW-1185">Reference proteome</keyword>
<evidence type="ECO:0000256" key="3">
    <source>
        <dbReference type="PROSITE-ProRule" id="PRU00339"/>
    </source>
</evidence>
<evidence type="ECO:0000313" key="5">
    <source>
        <dbReference type="EMBL" id="OBR85758.1"/>
    </source>
</evidence>
<feature type="region of interest" description="Disordered" evidence="4">
    <location>
        <begin position="287"/>
        <end position="324"/>
    </location>
</feature>
<dbReference type="SMART" id="SM00028">
    <property type="entry name" value="TPR"/>
    <property type="match status" value="2"/>
</dbReference>
<gene>
    <name evidence="5" type="ORF">I303_03470</name>
    <name evidence="6" type="ORF">I303_103447</name>
</gene>
<feature type="region of interest" description="Disordered" evidence="4">
    <location>
        <begin position="336"/>
        <end position="367"/>
    </location>
</feature>
<dbReference type="GeneID" id="28967169"/>
<dbReference type="Gene3D" id="1.25.40.10">
    <property type="entry name" value="Tetratricopeptide repeat domain"/>
    <property type="match status" value="1"/>
</dbReference>
<reference evidence="6" key="2">
    <citation type="submission" date="2013-07" db="EMBL/GenBank/DDBJ databases">
        <authorList>
            <consortium name="The Broad Institute Genome Sequencing Platform"/>
            <person name="Cuomo C."/>
            <person name="Litvintseva A."/>
            <person name="Chen Y."/>
            <person name="Heitman J."/>
            <person name="Sun S."/>
            <person name="Springer D."/>
            <person name="Dromer F."/>
            <person name="Young S.K."/>
            <person name="Zeng Q."/>
            <person name="Gargeya S."/>
            <person name="Fitzgerald M."/>
            <person name="Abouelleil A."/>
            <person name="Alvarado L."/>
            <person name="Berlin A.M."/>
            <person name="Chapman S.B."/>
            <person name="Dewar J."/>
            <person name="Goldberg J."/>
            <person name="Griggs A."/>
            <person name="Gujja S."/>
            <person name="Hansen M."/>
            <person name="Howarth C."/>
            <person name="Imamovic A."/>
            <person name="Larimer J."/>
            <person name="McCowan C."/>
            <person name="Murphy C."/>
            <person name="Pearson M."/>
            <person name="Priest M."/>
            <person name="Roberts A."/>
            <person name="Saif S."/>
            <person name="Shea T."/>
            <person name="Sykes S."/>
            <person name="Wortman J."/>
            <person name="Nusbaum C."/>
            <person name="Birren B."/>
        </authorList>
    </citation>
    <scope>NUCLEOTIDE SEQUENCE</scope>
    <source>
        <strain evidence="6">CBS 10117</strain>
    </source>
</reference>
<feature type="repeat" description="TPR" evidence="3">
    <location>
        <begin position="629"/>
        <end position="662"/>
    </location>
</feature>
<keyword evidence="2 3" id="KW-0802">TPR repeat</keyword>
<feature type="repeat" description="TPR" evidence="3">
    <location>
        <begin position="595"/>
        <end position="628"/>
    </location>
</feature>
<keyword evidence="1" id="KW-0677">Repeat</keyword>
<dbReference type="RefSeq" id="XP_018263600.1">
    <property type="nucleotide sequence ID" value="XM_018406792.1"/>
</dbReference>
<dbReference type="InterPro" id="IPR044244">
    <property type="entry name" value="TTC27/Emw1"/>
</dbReference>
<dbReference type="EMBL" id="KI894030">
    <property type="protein sequence ID" value="OBR85758.1"/>
    <property type="molecule type" value="Genomic_DNA"/>
</dbReference>
<dbReference type="PROSITE" id="PS50293">
    <property type="entry name" value="TPR_REGION"/>
    <property type="match status" value="1"/>
</dbReference>
<evidence type="ECO:0000256" key="2">
    <source>
        <dbReference type="ARBA" id="ARBA00022803"/>
    </source>
</evidence>